<keyword evidence="14" id="KW-1185">Reference proteome</keyword>
<evidence type="ECO:0000256" key="9">
    <source>
        <dbReference type="RuleBase" id="RU003357"/>
    </source>
</evidence>
<evidence type="ECO:0000313" key="14">
    <source>
        <dbReference type="Proteomes" id="UP000838100"/>
    </source>
</evidence>
<dbReference type="Gene3D" id="2.170.130.10">
    <property type="entry name" value="TonB-dependent receptor, plug domain"/>
    <property type="match status" value="1"/>
</dbReference>
<evidence type="ECO:0000256" key="1">
    <source>
        <dbReference type="ARBA" id="ARBA00004571"/>
    </source>
</evidence>
<keyword evidence="2 8" id="KW-0813">Transport</keyword>
<evidence type="ECO:0000256" key="4">
    <source>
        <dbReference type="ARBA" id="ARBA00022692"/>
    </source>
</evidence>
<accession>A0ABM9ACB1</accession>
<dbReference type="Pfam" id="PF00593">
    <property type="entry name" value="TonB_dep_Rec_b-barrel"/>
    <property type="match status" value="1"/>
</dbReference>
<dbReference type="SUPFAM" id="SSF56935">
    <property type="entry name" value="Porins"/>
    <property type="match status" value="1"/>
</dbReference>
<keyword evidence="10" id="KW-0732">Signal</keyword>
<keyword evidence="6 8" id="KW-0472">Membrane</keyword>
<name>A0ABM9ACB1_9GAMM</name>
<protein>
    <submittedName>
        <fullName evidence="13">Vitamin B12 transporter BtuB</fullName>
    </submittedName>
</protein>
<sequence>MNLQKPMVQAVKLALSGAFLSTLTLPVSIAHAQQPQATEEVIVTGSRISRDEFSSSSPMAVYSAEDLAKSSASSIDEFLMKTPEFTGSSLGNSTNNGNNGGKMVNLRGLGYKRTLVLINGRRQVSSFVGGPDDLGAVDLNTIPMAMVERIEVLKDGASTAYGSDAIAGVVNIITRRTFDGVKIVGGGGAYTAGEDGLDGKNKDLSILMGTTNDKGGVAIGLEYHQQEEVIQESRKWGENATWPVYDSATRSFTDTNQGSSNSRKITVSGDINDQIAAQDPSLAGSKYIVDAKTGKTRAFNGGDTYNYAPVNALMTPNERWGLSGSGEYLIFEQSPLGAITAHAELSYVKRTSSQRLAPDASFSVTEFNGNPNEWVPASNPNNPFGDNPNNDWGISGEGVQINRRFVESGGRVFNQNVDTFRMNVGFEGAFDNGINWDFNYVFADNSEIYETQNYGRFDRWATAVDPDLCAADPDCAAVGVLNPFGDYGSISSGQMSYLSAGSLKDQYDTQLEQITFNINGDMPGLPAGDIGWAFGMETRTDSAEIKPDEFSSGGLTTGGAIDALKGDQTVDEFYAEFLVPVISGLPLAEQVNVEASVRYSDYDTSAGDNTSYRFGVDWMFNEQFSARSVVSTGFRAPNTVELLTQSVDFPVAENWCEFTDLRNDISDTAKANCAALGYDGMYEQGFQYQSTLGQTATTNNDLGPEESQTFTFGLVWTPEIVENLRMSVDYFNIEVDSYIEMPDINAMSLACIESSNFSAPACSPFFSAYGAPNNTGIDDASIGVTQDAETPLGNLGTLTTSGVDFATDYFMDINFLSAHTLEMGLSGTWLGEYEKDFGELGSIDYVGTAGTEDVFPEFRVNTNVGLVSDSWSVQWSMRWMDEAEDIYRPAAITTDAVAESVLYHDLYASYNYKNLDFSVGVDNVTDVEPPQYHSGFTMHTAPGVYDTMGRRAWFKVGAEF</sequence>
<organism evidence="13 14">
    <name type="scientific">Sinobacterium norvegicum</name>
    <dbReference type="NCBI Taxonomy" id="1641715"/>
    <lineage>
        <taxon>Bacteria</taxon>
        <taxon>Pseudomonadati</taxon>
        <taxon>Pseudomonadota</taxon>
        <taxon>Gammaproteobacteria</taxon>
        <taxon>Cellvibrionales</taxon>
        <taxon>Spongiibacteraceae</taxon>
        <taxon>Sinobacterium</taxon>
    </lineage>
</organism>
<evidence type="ECO:0000256" key="3">
    <source>
        <dbReference type="ARBA" id="ARBA00022452"/>
    </source>
</evidence>
<comment type="similarity">
    <text evidence="8 9">Belongs to the TonB-dependent receptor family.</text>
</comment>
<dbReference type="InterPro" id="IPR000531">
    <property type="entry name" value="Beta-barrel_TonB"/>
</dbReference>
<dbReference type="InterPro" id="IPR012910">
    <property type="entry name" value="Plug_dom"/>
</dbReference>
<evidence type="ECO:0000259" key="12">
    <source>
        <dbReference type="Pfam" id="PF07715"/>
    </source>
</evidence>
<evidence type="ECO:0000256" key="5">
    <source>
        <dbReference type="ARBA" id="ARBA00023077"/>
    </source>
</evidence>
<proteinExistence type="inferred from homology"/>
<reference evidence="13" key="1">
    <citation type="submission" date="2021-12" db="EMBL/GenBank/DDBJ databases">
        <authorList>
            <person name="Rodrigo-Torres L."/>
            <person name="Arahal R. D."/>
            <person name="Lucena T."/>
        </authorList>
    </citation>
    <scope>NUCLEOTIDE SEQUENCE</scope>
    <source>
        <strain evidence="13">CECT 8267</strain>
    </source>
</reference>
<feature type="signal peptide" evidence="10">
    <location>
        <begin position="1"/>
        <end position="32"/>
    </location>
</feature>
<dbReference type="EMBL" id="CAKLPX010000001">
    <property type="protein sequence ID" value="CAH0990837.1"/>
    <property type="molecule type" value="Genomic_DNA"/>
</dbReference>
<dbReference type="InterPro" id="IPR036942">
    <property type="entry name" value="Beta-barrel_TonB_sf"/>
</dbReference>
<keyword evidence="3 8" id="KW-1134">Transmembrane beta strand</keyword>
<dbReference type="Gene3D" id="2.40.170.20">
    <property type="entry name" value="TonB-dependent receptor, beta-barrel domain"/>
    <property type="match status" value="1"/>
</dbReference>
<keyword evidence="7 8" id="KW-0998">Cell outer membrane</keyword>
<evidence type="ECO:0000256" key="8">
    <source>
        <dbReference type="PROSITE-ProRule" id="PRU01360"/>
    </source>
</evidence>
<comment type="caution">
    <text evidence="13">The sequence shown here is derived from an EMBL/GenBank/DDBJ whole genome shotgun (WGS) entry which is preliminary data.</text>
</comment>
<dbReference type="PROSITE" id="PS52016">
    <property type="entry name" value="TONB_DEPENDENT_REC_3"/>
    <property type="match status" value="1"/>
</dbReference>
<dbReference type="Pfam" id="PF07715">
    <property type="entry name" value="Plug"/>
    <property type="match status" value="1"/>
</dbReference>
<feature type="domain" description="TonB-dependent receptor plug" evidence="12">
    <location>
        <begin position="54"/>
        <end position="169"/>
    </location>
</feature>
<keyword evidence="5 9" id="KW-0798">TonB box</keyword>
<evidence type="ECO:0000256" key="2">
    <source>
        <dbReference type="ARBA" id="ARBA00022448"/>
    </source>
</evidence>
<keyword evidence="4 8" id="KW-0812">Transmembrane</keyword>
<dbReference type="PANTHER" id="PTHR47234:SF2">
    <property type="entry name" value="TONB-DEPENDENT RECEPTOR"/>
    <property type="match status" value="1"/>
</dbReference>
<dbReference type="PANTHER" id="PTHR47234">
    <property type="match status" value="1"/>
</dbReference>
<dbReference type="InterPro" id="IPR037066">
    <property type="entry name" value="Plug_dom_sf"/>
</dbReference>
<evidence type="ECO:0000259" key="11">
    <source>
        <dbReference type="Pfam" id="PF00593"/>
    </source>
</evidence>
<gene>
    <name evidence="13" type="primary">btuB_3</name>
    <name evidence="13" type="ORF">SIN8267_00937</name>
</gene>
<evidence type="ECO:0000313" key="13">
    <source>
        <dbReference type="EMBL" id="CAH0990837.1"/>
    </source>
</evidence>
<dbReference type="RefSeq" id="WP_237443505.1">
    <property type="nucleotide sequence ID" value="NZ_CAKLPX010000001.1"/>
</dbReference>
<comment type="subcellular location">
    <subcellularLocation>
        <location evidence="1 8">Cell outer membrane</location>
        <topology evidence="1 8">Multi-pass membrane protein</topology>
    </subcellularLocation>
</comment>
<evidence type="ECO:0000256" key="6">
    <source>
        <dbReference type="ARBA" id="ARBA00023136"/>
    </source>
</evidence>
<dbReference type="Proteomes" id="UP000838100">
    <property type="component" value="Unassembled WGS sequence"/>
</dbReference>
<dbReference type="InterPro" id="IPR039426">
    <property type="entry name" value="TonB-dep_rcpt-like"/>
</dbReference>
<feature type="domain" description="TonB-dependent receptor-like beta-barrel" evidence="11">
    <location>
        <begin position="379"/>
        <end position="924"/>
    </location>
</feature>
<evidence type="ECO:0000256" key="10">
    <source>
        <dbReference type="SAM" id="SignalP"/>
    </source>
</evidence>
<feature type="chain" id="PRO_5046962243" evidence="10">
    <location>
        <begin position="33"/>
        <end position="960"/>
    </location>
</feature>
<evidence type="ECO:0000256" key="7">
    <source>
        <dbReference type="ARBA" id="ARBA00023237"/>
    </source>
</evidence>